<evidence type="ECO:0000313" key="4">
    <source>
        <dbReference type="Proteomes" id="UP000636918"/>
    </source>
</evidence>
<dbReference type="Proteomes" id="UP000636918">
    <property type="component" value="Unassembled WGS sequence"/>
</dbReference>
<dbReference type="SUPFAM" id="SSF50475">
    <property type="entry name" value="FMN-binding split barrel"/>
    <property type="match status" value="1"/>
</dbReference>
<comment type="caution">
    <text evidence="3">The sequence shown here is derived from an EMBL/GenBank/DDBJ whole genome shotgun (WGS) entry which is preliminary data.</text>
</comment>
<dbReference type="PANTHER" id="PTHR42815:SF2">
    <property type="entry name" value="FAD-BINDING, PUTATIVE (AFU_ORTHOLOGUE AFUA_6G07600)-RELATED"/>
    <property type="match status" value="1"/>
</dbReference>
<feature type="domain" description="Pyridoxamine 5'-phosphate oxidase N-terminal" evidence="2">
    <location>
        <begin position="34"/>
        <end position="141"/>
    </location>
</feature>
<dbReference type="Pfam" id="PF01243">
    <property type="entry name" value="PNPOx_N"/>
    <property type="match status" value="1"/>
</dbReference>
<name>A0ABS1LAR5_9ACTN</name>
<organism evidence="3 4">
    <name type="scientific">Nocardioides baculatus</name>
    <dbReference type="NCBI Taxonomy" id="2801337"/>
    <lineage>
        <taxon>Bacteria</taxon>
        <taxon>Bacillati</taxon>
        <taxon>Actinomycetota</taxon>
        <taxon>Actinomycetes</taxon>
        <taxon>Propionibacteriales</taxon>
        <taxon>Nocardioidaceae</taxon>
        <taxon>Nocardioides</taxon>
    </lineage>
</organism>
<dbReference type="InterPro" id="IPR011576">
    <property type="entry name" value="Pyridox_Oxase_N"/>
</dbReference>
<evidence type="ECO:0000259" key="2">
    <source>
        <dbReference type="Pfam" id="PF01243"/>
    </source>
</evidence>
<dbReference type="InterPro" id="IPR012349">
    <property type="entry name" value="Split_barrel_FMN-bd"/>
</dbReference>
<evidence type="ECO:0000256" key="1">
    <source>
        <dbReference type="SAM" id="MobiDB-lite"/>
    </source>
</evidence>
<dbReference type="PANTHER" id="PTHR42815">
    <property type="entry name" value="FAD-BINDING, PUTATIVE (AFU_ORTHOLOGUE AFUA_6G07600)-RELATED"/>
    <property type="match status" value="1"/>
</dbReference>
<dbReference type="EMBL" id="JAERSG010000004">
    <property type="protein sequence ID" value="MBL0748788.1"/>
    <property type="molecule type" value="Genomic_DNA"/>
</dbReference>
<keyword evidence="4" id="KW-1185">Reference proteome</keyword>
<sequence>MDYRDSHRALQDAFDTRRLADRLASVAGDDVSGFREFIEARDMFFIATSDADGQPQCSYKGGDPGFVRVIDDHTIAFPVYDGNGMFLTIGNVTENRLVGLLFVDFANGSRLRVNGEATVDPADPLVTDFPGAKLVVRVRARAVFPNCRRYVHTHGPAERSVFVPVEGEQPPVPDWKLDEWFEGTLPQGDPALDATRPSAPSIPRF</sequence>
<dbReference type="RefSeq" id="WP_201938023.1">
    <property type="nucleotide sequence ID" value="NZ_JAERSG010000004.1"/>
</dbReference>
<accession>A0ABS1LAR5</accession>
<evidence type="ECO:0000313" key="3">
    <source>
        <dbReference type="EMBL" id="MBL0748788.1"/>
    </source>
</evidence>
<protein>
    <submittedName>
        <fullName evidence="3">Pyridoxamine 5'-phosphate oxidase family protein</fullName>
    </submittedName>
</protein>
<proteinExistence type="predicted"/>
<feature type="region of interest" description="Disordered" evidence="1">
    <location>
        <begin position="184"/>
        <end position="205"/>
    </location>
</feature>
<gene>
    <name evidence="3" type="ORF">JI751_14300</name>
</gene>
<dbReference type="Gene3D" id="2.30.110.10">
    <property type="entry name" value="Electron Transport, Fmn-binding Protein, Chain A"/>
    <property type="match status" value="1"/>
</dbReference>
<reference evidence="3 4" key="1">
    <citation type="submission" date="2021-01" db="EMBL/GenBank/DDBJ databases">
        <title>Genome seq and assembly of Nocardiodes sp. G10.</title>
        <authorList>
            <person name="Chhetri G."/>
        </authorList>
    </citation>
    <scope>NUCLEOTIDE SEQUENCE [LARGE SCALE GENOMIC DNA]</scope>
    <source>
        <strain evidence="3 4">G10</strain>
    </source>
</reference>